<dbReference type="Pfam" id="PF13519">
    <property type="entry name" value="VWA_2"/>
    <property type="match status" value="1"/>
</dbReference>
<evidence type="ECO:0000313" key="7">
    <source>
        <dbReference type="EMBL" id="VDI05810.1"/>
    </source>
</evidence>
<dbReference type="GO" id="GO:0016567">
    <property type="term" value="P:protein ubiquitination"/>
    <property type="evidence" value="ECO:0007669"/>
    <property type="project" value="InterPro"/>
</dbReference>
<dbReference type="PROSITE" id="PS51416">
    <property type="entry name" value="MIB_HERC2"/>
    <property type="match status" value="2"/>
</dbReference>
<evidence type="ECO:0000259" key="6">
    <source>
        <dbReference type="PROSITE" id="PS51416"/>
    </source>
</evidence>
<dbReference type="Pfam" id="PF00078">
    <property type="entry name" value="RVT_1"/>
    <property type="match status" value="1"/>
</dbReference>
<accession>A0A8B6CJ69</accession>
<feature type="domain" description="VWFA" evidence="3">
    <location>
        <begin position="447"/>
        <end position="653"/>
    </location>
</feature>
<evidence type="ECO:0000259" key="3">
    <source>
        <dbReference type="PROSITE" id="PS50234"/>
    </source>
</evidence>
<dbReference type="CDD" id="cd00198">
    <property type="entry name" value="vWFA"/>
    <property type="match status" value="1"/>
</dbReference>
<dbReference type="InterPro" id="IPR018123">
    <property type="entry name" value="WWE-dom_subgr"/>
</dbReference>
<gene>
    <name evidence="7" type="ORF">MGAL_10B056783</name>
</gene>
<feature type="region of interest" description="Disordered" evidence="2">
    <location>
        <begin position="286"/>
        <end position="315"/>
    </location>
</feature>
<dbReference type="AlphaFoldDB" id="A0A8B6CJ69"/>
<dbReference type="Gene3D" id="3.40.50.410">
    <property type="entry name" value="von Willebrand factor, type A domain"/>
    <property type="match status" value="1"/>
</dbReference>
<reference evidence="7" key="1">
    <citation type="submission" date="2018-11" db="EMBL/GenBank/DDBJ databases">
        <authorList>
            <person name="Alioto T."/>
            <person name="Alioto T."/>
        </authorList>
    </citation>
    <scope>NUCLEOTIDE SEQUENCE</scope>
</reference>
<dbReference type="PROSITE" id="PS50918">
    <property type="entry name" value="WWE"/>
    <property type="match status" value="1"/>
</dbReference>
<dbReference type="InterPro" id="IPR002035">
    <property type="entry name" value="VWF_A"/>
</dbReference>
<dbReference type="GO" id="GO:0004842">
    <property type="term" value="F:ubiquitin-protein transferase activity"/>
    <property type="evidence" value="ECO:0007669"/>
    <property type="project" value="InterPro"/>
</dbReference>
<dbReference type="GO" id="GO:0008270">
    <property type="term" value="F:zinc ion binding"/>
    <property type="evidence" value="ECO:0007669"/>
    <property type="project" value="InterPro"/>
</dbReference>
<dbReference type="SMART" id="SM00678">
    <property type="entry name" value="WWE"/>
    <property type="match status" value="1"/>
</dbReference>
<dbReference type="PROSITE" id="PS50234">
    <property type="entry name" value="VWFA"/>
    <property type="match status" value="1"/>
</dbReference>
<comment type="caution">
    <text evidence="7">The sequence shown here is derived from an EMBL/GenBank/DDBJ whole genome shotgun (WGS) entry which is preliminary data.</text>
</comment>
<dbReference type="PROSITE" id="PS50878">
    <property type="entry name" value="RT_POL"/>
    <property type="match status" value="1"/>
</dbReference>
<organism evidence="7 8">
    <name type="scientific">Mytilus galloprovincialis</name>
    <name type="common">Mediterranean mussel</name>
    <dbReference type="NCBI Taxonomy" id="29158"/>
    <lineage>
        <taxon>Eukaryota</taxon>
        <taxon>Metazoa</taxon>
        <taxon>Spiralia</taxon>
        <taxon>Lophotrochozoa</taxon>
        <taxon>Mollusca</taxon>
        <taxon>Bivalvia</taxon>
        <taxon>Autobranchia</taxon>
        <taxon>Pteriomorphia</taxon>
        <taxon>Mytilida</taxon>
        <taxon>Mytiloidea</taxon>
        <taxon>Mytilidae</taxon>
        <taxon>Mytilinae</taxon>
        <taxon>Mytilus</taxon>
    </lineage>
</organism>
<dbReference type="InterPro" id="IPR010606">
    <property type="entry name" value="Mib_Herc2"/>
</dbReference>
<dbReference type="Pfam" id="PF06701">
    <property type="entry name" value="MIB_HERC2"/>
    <property type="match status" value="1"/>
</dbReference>
<feature type="domain" description="MIB/HERC2" evidence="6">
    <location>
        <begin position="778"/>
        <end position="851"/>
    </location>
</feature>
<dbReference type="InterPro" id="IPR000477">
    <property type="entry name" value="RT_dom"/>
</dbReference>
<dbReference type="InterPro" id="IPR004170">
    <property type="entry name" value="WWE_dom"/>
</dbReference>
<feature type="coiled-coil region" evidence="1">
    <location>
        <begin position="44"/>
        <end position="71"/>
    </location>
</feature>
<evidence type="ECO:0008006" key="9">
    <source>
        <dbReference type="Google" id="ProtNLM"/>
    </source>
</evidence>
<evidence type="ECO:0000313" key="8">
    <source>
        <dbReference type="Proteomes" id="UP000596742"/>
    </source>
</evidence>
<dbReference type="SUPFAM" id="SSF159034">
    <property type="entry name" value="Mib/herc2 domain-like"/>
    <property type="match status" value="2"/>
</dbReference>
<evidence type="ECO:0000259" key="4">
    <source>
        <dbReference type="PROSITE" id="PS50878"/>
    </source>
</evidence>
<dbReference type="InterPro" id="IPR036465">
    <property type="entry name" value="vWFA_dom_sf"/>
</dbReference>
<dbReference type="SUPFAM" id="SSF117839">
    <property type="entry name" value="WWE domain"/>
    <property type="match status" value="1"/>
</dbReference>
<dbReference type="Gene3D" id="3.30.720.50">
    <property type="match status" value="1"/>
</dbReference>
<protein>
    <recommendedName>
        <fullName evidence="9">MIB/HERC2 domain-containing protein</fullName>
    </recommendedName>
</protein>
<feature type="compositionally biased region" description="Basic and acidic residues" evidence="2">
    <location>
        <begin position="301"/>
        <end position="315"/>
    </location>
</feature>
<sequence length="1143" mass="129794">MDIHVKLSTINQAIHDLKQTQMEILRKIHMNSGDTVNTQDNRHLEKLEVILSVLEDKYRKHNSTLNEVKNKVVTLLEKVGELTTDIKSIQRYTFNTKSRDVKVEKTTGQGDNLRNTTIVNNFEQCKAIENSSKTNEDFEELYEDGVSVDSIESTNRHFECGISSHTSGVQAHSGRRNQFENKENPSSENAQTYWNTNDTCNKDNPLSEEIKVKRKTYDSENTEKIFSAKTQSDDSYNKHILASAGTQLDEITNDSDIKGSKNVSLGTNLSHQCLQSDDYIQANIPNQPFAGKTPNEIDQTETERKHRTELEDKRSSRNVNMVCRNDFGYKRKRSEMSSDNRVAYHSNDTCFQGNNIKSDVQLPTEPIPSSNIKAESFLAERMSDMRKVSPKSKMYEFVEDQVYGIDPENISQPRNIREWLAYSEQLRINSLVKLQSGTIQRGSHGHDITLVIDCSGRMRGKKFTTMIEAAKEYVNGIKQVKRTRLLEDNIGLAVFGGTSGLIVESTSNYDLVLEQISQLRPEGEAPLVGGLLMGLAGVLGAGGTSQILETEVPGYIIVFTDEMCGKTSTDKEKEFGIDPSYLTGNFHKQAEMSGILLQIASHSIKIFYVPIGENIRNEVMETAVRETKGKIIHLYELHRLIKLTQVLILAAQVASDLRHTNPHPTAEDVRLRIYQRTSNPDDAHDDCVDLVLEFVKPMSSERNRGLYNELVCRTLQLGDRVRRGPDWRFEEQDSGLAGTVVGQEPGTKAVWVEWDSGHLNGYIYDELNNIYSIKKVYEPRVLFDEMVAVGCKVTRGNDWTYDDADGGPGTIGTVLKVKQDGSVAVRWKFKNTGEYKMGKNGLFEIQICNDSSTSQPTYSADITSNKYQSGECSFEHYDTDRLKTTHTADTEQSREQERVHYDEYVLNVNNESVNVSWEHEDGTEWKRYTQNINAKIEKAYQRKKVGKTILQFEKETYLINFKTMVKENSKTKKRIRVRRIGGKKPRTDTNSYRGISLVPSIAKIFEKLLENELTKLRPDFPNHQQVAYQKQLSSMNASYNLQEVKFHHIEKGGPVKIVLLDSTKAFDTVPHDGLRIKLYEYGIPAKLWCLLDNMYSDLTSAVFSGGKLSNWFKLHRGVRQGSVLSAKLCLIFINDLIDILKSC</sequence>
<feature type="domain" description="MIB/HERC2" evidence="6">
    <location>
        <begin position="707"/>
        <end position="779"/>
    </location>
</feature>
<dbReference type="PANTHER" id="PTHR19446">
    <property type="entry name" value="REVERSE TRANSCRIPTASES"/>
    <property type="match status" value="1"/>
</dbReference>
<dbReference type="Proteomes" id="UP000596742">
    <property type="component" value="Unassembled WGS sequence"/>
</dbReference>
<evidence type="ECO:0000256" key="1">
    <source>
        <dbReference type="SAM" id="Coils"/>
    </source>
</evidence>
<keyword evidence="1" id="KW-0175">Coiled coil</keyword>
<dbReference type="OrthoDB" id="6099403at2759"/>
<dbReference type="InterPro" id="IPR037197">
    <property type="entry name" value="WWE_dom_sf"/>
</dbReference>
<feature type="region of interest" description="Disordered" evidence="2">
    <location>
        <begin position="165"/>
        <end position="190"/>
    </location>
</feature>
<evidence type="ECO:0000256" key="2">
    <source>
        <dbReference type="SAM" id="MobiDB-lite"/>
    </source>
</evidence>
<dbReference type="InterPro" id="IPR037252">
    <property type="entry name" value="Mib_Herc2_sf"/>
</dbReference>
<name>A0A8B6CJ69_MYTGA</name>
<dbReference type="EMBL" id="UYJE01001860">
    <property type="protein sequence ID" value="VDI05810.1"/>
    <property type="molecule type" value="Genomic_DNA"/>
</dbReference>
<evidence type="ECO:0000259" key="5">
    <source>
        <dbReference type="PROSITE" id="PS50918"/>
    </source>
</evidence>
<keyword evidence="8" id="KW-1185">Reference proteome</keyword>
<feature type="domain" description="Reverse transcriptase" evidence="4">
    <location>
        <begin position="961"/>
        <end position="1143"/>
    </location>
</feature>
<proteinExistence type="predicted"/>
<dbReference type="Gene3D" id="2.30.30.40">
    <property type="entry name" value="SH3 Domains"/>
    <property type="match status" value="2"/>
</dbReference>
<dbReference type="Pfam" id="PF02825">
    <property type="entry name" value="WWE"/>
    <property type="match status" value="1"/>
</dbReference>
<dbReference type="SUPFAM" id="SSF53300">
    <property type="entry name" value="vWA-like"/>
    <property type="match status" value="1"/>
</dbReference>
<feature type="domain" description="WWE" evidence="5">
    <location>
        <begin position="903"/>
        <end position="979"/>
    </location>
</feature>